<gene>
    <name evidence="1" type="ORF">A2128_01785</name>
</gene>
<dbReference type="Proteomes" id="UP000176349">
    <property type="component" value="Unassembled WGS sequence"/>
</dbReference>
<dbReference type="SUPFAM" id="SSF52540">
    <property type="entry name" value="P-loop containing nucleoside triphosphate hydrolases"/>
    <property type="match status" value="1"/>
</dbReference>
<dbReference type="Gene3D" id="3.40.50.300">
    <property type="entry name" value="P-loop containing nucleotide triphosphate hydrolases"/>
    <property type="match status" value="1"/>
</dbReference>
<comment type="caution">
    <text evidence="1">The sequence shown here is derived from an EMBL/GenBank/DDBJ whole genome shotgun (WGS) entry which is preliminary data.</text>
</comment>
<reference evidence="1 2" key="1">
    <citation type="journal article" date="2016" name="Nat. Commun.">
        <title>Thousands of microbial genomes shed light on interconnected biogeochemical processes in an aquifer system.</title>
        <authorList>
            <person name="Anantharaman K."/>
            <person name="Brown C.T."/>
            <person name="Hug L.A."/>
            <person name="Sharon I."/>
            <person name="Castelle C.J."/>
            <person name="Probst A.J."/>
            <person name="Thomas B.C."/>
            <person name="Singh A."/>
            <person name="Wilkins M.J."/>
            <person name="Karaoz U."/>
            <person name="Brodie E.L."/>
            <person name="Williams K.H."/>
            <person name="Hubbard S.S."/>
            <person name="Banfield J.F."/>
        </authorList>
    </citation>
    <scope>NUCLEOTIDE SEQUENCE [LARGE SCALE GENOMIC DNA]</scope>
</reference>
<accession>A0A1G2C7N2</accession>
<protein>
    <recommendedName>
        <fullName evidence="3">NadR/Ttd14 AAA domain-containing protein</fullName>
    </recommendedName>
</protein>
<name>A0A1G2C7N2_9BACT</name>
<proteinExistence type="predicted"/>
<evidence type="ECO:0000313" key="1">
    <source>
        <dbReference type="EMBL" id="OGY97368.1"/>
    </source>
</evidence>
<dbReference type="InterPro" id="IPR027417">
    <property type="entry name" value="P-loop_NTPase"/>
</dbReference>
<sequence length="246" mass="28585">MSMENRFEQQARRILRFLKSDKRYDLSYMPRPFMVELTGSPSAGKTTTVIELDKFFRRMGFRVLIPQEGAEVIRHIPRTTPVYNVRTGLYALTMLVDASFGHQYDVMVFDRCIFDAYSWMMYWAEKGKLSPEERAMIQAFFVSPFWTSMIDIAYFFVCDPEVAMERELRIALSQKTGETSNPKTIATLVERYKEAYRQLSPANPHIFLVDTTHLDEKTMVERIASQTLDVFEERARKATAASCSSQ</sequence>
<dbReference type="EMBL" id="MHKV01000013">
    <property type="protein sequence ID" value="OGY97368.1"/>
    <property type="molecule type" value="Genomic_DNA"/>
</dbReference>
<organism evidence="1 2">
    <name type="scientific">Candidatus Liptonbacteria bacterium GWC1_60_9</name>
    <dbReference type="NCBI Taxonomy" id="1798645"/>
    <lineage>
        <taxon>Bacteria</taxon>
        <taxon>Candidatus Liptoniibacteriota</taxon>
    </lineage>
</organism>
<evidence type="ECO:0000313" key="2">
    <source>
        <dbReference type="Proteomes" id="UP000176349"/>
    </source>
</evidence>
<evidence type="ECO:0008006" key="3">
    <source>
        <dbReference type="Google" id="ProtNLM"/>
    </source>
</evidence>
<dbReference type="AlphaFoldDB" id="A0A1G2C7N2"/>